<evidence type="ECO:0000256" key="3">
    <source>
        <dbReference type="ARBA" id="ARBA00022553"/>
    </source>
</evidence>
<evidence type="ECO:0000256" key="2">
    <source>
        <dbReference type="ARBA" id="ARBA00012438"/>
    </source>
</evidence>
<feature type="transmembrane region" description="Helical" evidence="9">
    <location>
        <begin position="69"/>
        <end position="89"/>
    </location>
</feature>
<evidence type="ECO:0000313" key="12">
    <source>
        <dbReference type="Proteomes" id="UP000295748"/>
    </source>
</evidence>
<feature type="transmembrane region" description="Helical" evidence="9">
    <location>
        <begin position="172"/>
        <end position="195"/>
    </location>
</feature>
<sequence>MTIVTPSAREATPATVPARSKLPSDNVRVLMSAPLFAVIVFVATTVQVLGNPLIGTMRGAVWDHPLPLLLVVFIAVATCALQAACLLALSRYPVAAMLGALTCYLAFALAVGAPNWTPSMQLVVAIALFALASQARPAVALSWLTAAIIITVVVLAFWILSTGAPLGIVSGFAIDQGLGFAVPAGGATALGLLWATHARLTTDARLEAARLAREQEARLAEARDIERARIAQELHDVAAQHVAGLISLCDASLTLAPEQPDRALQLLEEVRAEGRFAAASLYGAIGDLRAVDGQTISVTPDLRNVDDLIAFWSRRGMTVRLQSVGGVADLPAVVSSIAYRGMQEALANAAKHSPGSIVQVDVVVRSDRLEVAVTNSAGSTTRRCQERLGLGWGLDGLRSKLQLVDGTLHAAALDQGGWRTRIDIPFPDLDG</sequence>
<gene>
    <name evidence="11" type="ORF">E4K62_10870</name>
</gene>
<dbReference type="Gene3D" id="3.30.565.10">
    <property type="entry name" value="Histidine kinase-like ATPase, C-terminal domain"/>
    <property type="match status" value="1"/>
</dbReference>
<dbReference type="GO" id="GO:0016301">
    <property type="term" value="F:kinase activity"/>
    <property type="evidence" value="ECO:0007669"/>
    <property type="project" value="UniProtKB-KW"/>
</dbReference>
<keyword evidence="9" id="KW-0472">Membrane</keyword>
<dbReference type="EMBL" id="CP038266">
    <property type="protein sequence ID" value="QBR89142.1"/>
    <property type="molecule type" value="Genomic_DNA"/>
</dbReference>
<accession>A0ABX5SV64</accession>
<feature type="domain" description="Signal transduction histidine kinase subgroup 3 dimerisation and phosphoacceptor" evidence="10">
    <location>
        <begin position="226"/>
        <end position="290"/>
    </location>
</feature>
<dbReference type="Pfam" id="PF07730">
    <property type="entry name" value="HisKA_3"/>
    <property type="match status" value="1"/>
</dbReference>
<reference evidence="11 12" key="1">
    <citation type="submission" date="2019-03" db="EMBL/GenBank/DDBJ databases">
        <authorList>
            <person name="Dong K."/>
        </authorList>
    </citation>
    <scope>NUCLEOTIDE SEQUENCE [LARGE SCALE GENOMIC DNA]</scope>
    <source>
        <strain evidence="12">dk512</strain>
    </source>
</reference>
<dbReference type="Gene3D" id="1.20.5.1930">
    <property type="match status" value="1"/>
</dbReference>
<dbReference type="InterPro" id="IPR011712">
    <property type="entry name" value="Sig_transdc_His_kin_sub3_dim/P"/>
</dbReference>
<keyword evidence="3" id="KW-0597">Phosphoprotein</keyword>
<feature type="transmembrane region" description="Helical" evidence="9">
    <location>
        <begin position="94"/>
        <end position="110"/>
    </location>
</feature>
<keyword evidence="4" id="KW-0808">Transferase</keyword>
<evidence type="ECO:0000256" key="6">
    <source>
        <dbReference type="ARBA" id="ARBA00022777"/>
    </source>
</evidence>
<dbReference type="PANTHER" id="PTHR24421:SF10">
    <property type="entry name" value="NITRATE_NITRITE SENSOR PROTEIN NARQ"/>
    <property type="match status" value="1"/>
</dbReference>
<evidence type="ECO:0000256" key="5">
    <source>
        <dbReference type="ARBA" id="ARBA00022741"/>
    </source>
</evidence>
<evidence type="ECO:0000256" key="1">
    <source>
        <dbReference type="ARBA" id="ARBA00000085"/>
    </source>
</evidence>
<feature type="transmembrane region" description="Helical" evidence="9">
    <location>
        <begin position="29"/>
        <end position="49"/>
    </location>
</feature>
<dbReference type="InterPro" id="IPR036890">
    <property type="entry name" value="HATPase_C_sf"/>
</dbReference>
<keyword evidence="8" id="KW-0902">Two-component regulatory system</keyword>
<dbReference type="PANTHER" id="PTHR24421">
    <property type="entry name" value="NITRATE/NITRITE SENSOR PROTEIN NARX-RELATED"/>
    <property type="match status" value="1"/>
</dbReference>
<keyword evidence="6 11" id="KW-0418">Kinase</keyword>
<name>A0ABX5SV64_9MICO</name>
<dbReference type="SUPFAM" id="SSF55874">
    <property type="entry name" value="ATPase domain of HSP90 chaperone/DNA topoisomerase II/histidine kinase"/>
    <property type="match status" value="1"/>
</dbReference>
<organism evidence="11 12">
    <name type="scientific">Microbacterium wangchenii</name>
    <dbReference type="NCBI Taxonomy" id="2541726"/>
    <lineage>
        <taxon>Bacteria</taxon>
        <taxon>Bacillati</taxon>
        <taxon>Actinomycetota</taxon>
        <taxon>Actinomycetes</taxon>
        <taxon>Micrococcales</taxon>
        <taxon>Microbacteriaceae</taxon>
        <taxon>Microbacterium</taxon>
    </lineage>
</organism>
<keyword evidence="9" id="KW-0812">Transmembrane</keyword>
<evidence type="ECO:0000256" key="9">
    <source>
        <dbReference type="SAM" id="Phobius"/>
    </source>
</evidence>
<keyword evidence="7" id="KW-0067">ATP-binding</keyword>
<dbReference type="InterPro" id="IPR050482">
    <property type="entry name" value="Sensor_HK_TwoCompSys"/>
</dbReference>
<keyword evidence="12" id="KW-1185">Reference proteome</keyword>
<feature type="transmembrane region" description="Helical" evidence="9">
    <location>
        <begin position="140"/>
        <end position="160"/>
    </location>
</feature>
<evidence type="ECO:0000313" key="11">
    <source>
        <dbReference type="EMBL" id="QBR89142.1"/>
    </source>
</evidence>
<evidence type="ECO:0000256" key="4">
    <source>
        <dbReference type="ARBA" id="ARBA00022679"/>
    </source>
</evidence>
<evidence type="ECO:0000256" key="7">
    <source>
        <dbReference type="ARBA" id="ARBA00022840"/>
    </source>
</evidence>
<protein>
    <recommendedName>
        <fullName evidence="2">histidine kinase</fullName>
        <ecNumber evidence="2">2.7.13.3</ecNumber>
    </recommendedName>
</protein>
<proteinExistence type="predicted"/>
<dbReference type="Proteomes" id="UP000295748">
    <property type="component" value="Chromosome"/>
</dbReference>
<evidence type="ECO:0000259" key="10">
    <source>
        <dbReference type="Pfam" id="PF07730"/>
    </source>
</evidence>
<comment type="catalytic activity">
    <reaction evidence="1">
        <text>ATP + protein L-histidine = ADP + protein N-phospho-L-histidine.</text>
        <dbReference type="EC" id="2.7.13.3"/>
    </reaction>
</comment>
<keyword evidence="9" id="KW-1133">Transmembrane helix</keyword>
<evidence type="ECO:0000256" key="8">
    <source>
        <dbReference type="ARBA" id="ARBA00023012"/>
    </source>
</evidence>
<dbReference type="EC" id="2.7.13.3" evidence="2"/>
<feature type="transmembrane region" description="Helical" evidence="9">
    <location>
        <begin position="116"/>
        <end position="133"/>
    </location>
</feature>
<keyword evidence="5" id="KW-0547">Nucleotide-binding</keyword>